<comment type="caution">
    <text evidence="2">The sequence shown here is derived from an EMBL/GenBank/DDBJ whole genome shotgun (WGS) entry which is preliminary data.</text>
</comment>
<keyword evidence="3" id="KW-1185">Reference proteome</keyword>
<name>A0A397VFJ3_9GLOM</name>
<organism evidence="2 3">
    <name type="scientific">Gigaspora rosea</name>
    <dbReference type="NCBI Taxonomy" id="44941"/>
    <lineage>
        <taxon>Eukaryota</taxon>
        <taxon>Fungi</taxon>
        <taxon>Fungi incertae sedis</taxon>
        <taxon>Mucoromycota</taxon>
        <taxon>Glomeromycotina</taxon>
        <taxon>Glomeromycetes</taxon>
        <taxon>Diversisporales</taxon>
        <taxon>Gigasporaceae</taxon>
        <taxon>Gigaspora</taxon>
    </lineage>
</organism>
<protein>
    <recommendedName>
        <fullName evidence="1">TLDc domain-containing protein</fullName>
    </recommendedName>
</protein>
<proteinExistence type="predicted"/>
<dbReference type="OrthoDB" id="2435836at2759"/>
<dbReference type="Pfam" id="PF07534">
    <property type="entry name" value="TLD"/>
    <property type="match status" value="1"/>
</dbReference>
<dbReference type="Proteomes" id="UP000266673">
    <property type="component" value="Unassembled WGS sequence"/>
</dbReference>
<evidence type="ECO:0000313" key="2">
    <source>
        <dbReference type="EMBL" id="RIB18633.1"/>
    </source>
</evidence>
<dbReference type="AlphaFoldDB" id="A0A397VFJ3"/>
<accession>A0A397VFJ3</accession>
<dbReference type="EMBL" id="QKWP01000527">
    <property type="protein sequence ID" value="RIB18633.1"/>
    <property type="molecule type" value="Genomic_DNA"/>
</dbReference>
<evidence type="ECO:0000259" key="1">
    <source>
        <dbReference type="PROSITE" id="PS51886"/>
    </source>
</evidence>
<evidence type="ECO:0000313" key="3">
    <source>
        <dbReference type="Proteomes" id="UP000266673"/>
    </source>
</evidence>
<reference evidence="2 3" key="1">
    <citation type="submission" date="2018-06" db="EMBL/GenBank/DDBJ databases">
        <title>Comparative genomics reveals the genomic features of Rhizophagus irregularis, R. cerebriforme, R. diaphanum and Gigaspora rosea, and their symbiotic lifestyle signature.</title>
        <authorList>
            <person name="Morin E."/>
            <person name="San Clemente H."/>
            <person name="Chen E.C.H."/>
            <person name="De La Providencia I."/>
            <person name="Hainaut M."/>
            <person name="Kuo A."/>
            <person name="Kohler A."/>
            <person name="Murat C."/>
            <person name="Tang N."/>
            <person name="Roy S."/>
            <person name="Loubradou J."/>
            <person name="Henrissat B."/>
            <person name="Grigoriev I.V."/>
            <person name="Corradi N."/>
            <person name="Roux C."/>
            <person name="Martin F.M."/>
        </authorList>
    </citation>
    <scope>NUCLEOTIDE SEQUENCE [LARGE SCALE GENOMIC DNA]</scope>
    <source>
        <strain evidence="2 3">DAOM 194757</strain>
    </source>
</reference>
<feature type="domain" description="TLDc" evidence="1">
    <location>
        <begin position="118"/>
        <end position="295"/>
    </location>
</feature>
<sequence length="297" mass="34209">MGKKNTQNLPSELDHWTDEDFKSLKATLRNCLPHIRYFQIPCNDVLKKIQPYQHILEKDILDDVISKFINPNIFITSTFLPPRIKKTTQLPLRGESIIIPSSSTITLQEASNIIPSSSIISLQHAAEISSWIDRRPTVYDVTKIPYVFKLLLRGSRDGFACEIFHKLCDNIPGTIVVAKNYSTDEIVGGYDPLIWKIYNVRSERVTTADSFIFSLENRYLNKSILSRVKDASRAILYGDYITLRGPWFGSDLGMRDKACKNSKTWYCTNHFYEHRVISCVSSRFPVDDYEVFQIIKI</sequence>
<gene>
    <name evidence="2" type="ORF">C2G38_2036732</name>
</gene>
<dbReference type="PROSITE" id="PS51886">
    <property type="entry name" value="TLDC"/>
    <property type="match status" value="1"/>
</dbReference>
<dbReference type="InterPro" id="IPR006571">
    <property type="entry name" value="TLDc_dom"/>
</dbReference>